<organism evidence="6 7">
    <name type="scientific">Campylobacter suis</name>
    <dbReference type="NCBI Taxonomy" id="2790657"/>
    <lineage>
        <taxon>Bacteria</taxon>
        <taxon>Pseudomonadati</taxon>
        <taxon>Campylobacterota</taxon>
        <taxon>Epsilonproteobacteria</taxon>
        <taxon>Campylobacterales</taxon>
        <taxon>Campylobacteraceae</taxon>
        <taxon>Campylobacter</taxon>
    </lineage>
</organism>
<gene>
    <name evidence="5 6" type="primary">tatC</name>
    <name evidence="6" type="ORF">LMG8286_00743</name>
</gene>
<reference evidence="6 7" key="1">
    <citation type="submission" date="2020-11" db="EMBL/GenBank/DDBJ databases">
        <authorList>
            <person name="Peeters C."/>
        </authorList>
    </citation>
    <scope>NUCLEOTIDE SEQUENCE [LARGE SCALE GENOMIC DNA]</scope>
    <source>
        <strain evidence="6 7">LMG 8286</strain>
    </source>
</reference>
<dbReference type="Proteomes" id="UP000789359">
    <property type="component" value="Unassembled WGS sequence"/>
</dbReference>
<comment type="subunit">
    <text evidence="5">Forms a complex with TatA.</text>
</comment>
<name>A0ABN7K3W1_9BACT</name>
<feature type="transmembrane region" description="Helical" evidence="5">
    <location>
        <begin position="150"/>
        <end position="175"/>
    </location>
</feature>
<dbReference type="Pfam" id="PF00902">
    <property type="entry name" value="TatC"/>
    <property type="match status" value="1"/>
</dbReference>
<dbReference type="NCBIfam" id="TIGR00945">
    <property type="entry name" value="tatC"/>
    <property type="match status" value="1"/>
</dbReference>
<keyword evidence="2 5" id="KW-0812">Transmembrane</keyword>
<feature type="transmembrane region" description="Helical" evidence="5">
    <location>
        <begin position="212"/>
        <end position="232"/>
    </location>
</feature>
<keyword evidence="5" id="KW-0811">Translocation</keyword>
<dbReference type="InterPro" id="IPR002033">
    <property type="entry name" value="TatC"/>
</dbReference>
<evidence type="ECO:0000256" key="4">
    <source>
        <dbReference type="ARBA" id="ARBA00023136"/>
    </source>
</evidence>
<dbReference type="HAMAP" id="MF_00902">
    <property type="entry name" value="TatC"/>
    <property type="match status" value="1"/>
</dbReference>
<comment type="subcellular location">
    <subcellularLocation>
        <location evidence="5">Cell membrane</location>
        <topology evidence="5">Multi-pass membrane protein</topology>
    </subcellularLocation>
    <subcellularLocation>
        <location evidence="1">Membrane</location>
        <topology evidence="1">Multi-pass membrane protein</topology>
    </subcellularLocation>
</comment>
<comment type="function">
    <text evidence="5">Part of the twin-arginine translocation (Tat) system that transports large folded proteins containing a characteristic twin-arginine motif in their signal peptide across membranes.</text>
</comment>
<keyword evidence="5" id="KW-0813">Transport</keyword>
<evidence type="ECO:0000256" key="2">
    <source>
        <dbReference type="ARBA" id="ARBA00022692"/>
    </source>
</evidence>
<protein>
    <recommendedName>
        <fullName evidence="5">Sec-independent protein translocase protein TatC</fullName>
    </recommendedName>
</protein>
<feature type="transmembrane region" description="Helical" evidence="5">
    <location>
        <begin position="70"/>
        <end position="91"/>
    </location>
</feature>
<dbReference type="EMBL" id="CAJHOE010000001">
    <property type="protein sequence ID" value="CAD7287112.1"/>
    <property type="molecule type" value="Genomic_DNA"/>
</dbReference>
<feature type="transmembrane region" description="Helical" evidence="5">
    <location>
        <begin position="187"/>
        <end position="206"/>
    </location>
</feature>
<keyword evidence="5" id="KW-1003">Cell membrane</keyword>
<evidence type="ECO:0000313" key="7">
    <source>
        <dbReference type="Proteomes" id="UP000789359"/>
    </source>
</evidence>
<keyword evidence="4 5" id="KW-0472">Membrane</keyword>
<dbReference type="PANTHER" id="PTHR30371:SF0">
    <property type="entry name" value="SEC-INDEPENDENT PROTEIN TRANSLOCASE PROTEIN TATC, CHLOROPLASTIC-RELATED"/>
    <property type="match status" value="1"/>
</dbReference>
<keyword evidence="3 5" id="KW-1133">Transmembrane helix</keyword>
<sequence>MFEELKPHLVELRKRLGISVASVIIAFVVCFSFWNPILAWITEPLKAVLPENSSIIFTSVQEPFFTAMKVAFFAGLIVALPIIFWQFWLFVAPGLYENEKKYVIPFVISATLMFLCGASFCYFVVIPLGFNFLVNFGGQLFTALPSIGEYVGFFTKLLIAFGIAFEMPVITFFLAKLGMVNATQLKGFFRYGVVIIFLFSAIVTPPDVLSQFLMAVPMMLLYGLSIYIASVANPENTQEDKDEEADA</sequence>
<accession>A0ABN7K3W1</accession>
<feature type="transmembrane region" description="Helical" evidence="5">
    <location>
        <begin position="20"/>
        <end position="41"/>
    </location>
</feature>
<comment type="caution">
    <text evidence="6">The sequence shown here is derived from an EMBL/GenBank/DDBJ whole genome shotgun (WGS) entry which is preliminary data.</text>
</comment>
<feature type="transmembrane region" description="Helical" evidence="5">
    <location>
        <begin position="103"/>
        <end position="130"/>
    </location>
</feature>
<dbReference type="RefSeq" id="WP_230056511.1">
    <property type="nucleotide sequence ID" value="NZ_CAJHOE010000001.1"/>
</dbReference>
<dbReference type="InterPro" id="IPR019820">
    <property type="entry name" value="Sec-indep_translocase_CS"/>
</dbReference>
<comment type="similarity">
    <text evidence="5">Belongs to the TatC family.</text>
</comment>
<keyword evidence="7" id="KW-1185">Reference proteome</keyword>
<proteinExistence type="inferred from homology"/>
<dbReference type="PANTHER" id="PTHR30371">
    <property type="entry name" value="SEC-INDEPENDENT PROTEIN TRANSLOCASE PROTEIN TATC"/>
    <property type="match status" value="1"/>
</dbReference>
<evidence type="ECO:0000313" key="6">
    <source>
        <dbReference type="EMBL" id="CAD7287112.1"/>
    </source>
</evidence>
<dbReference type="PRINTS" id="PR01840">
    <property type="entry name" value="TATCFAMILY"/>
</dbReference>
<dbReference type="PROSITE" id="PS01218">
    <property type="entry name" value="TATC"/>
    <property type="match status" value="1"/>
</dbReference>
<evidence type="ECO:0000256" key="1">
    <source>
        <dbReference type="ARBA" id="ARBA00004141"/>
    </source>
</evidence>
<evidence type="ECO:0000256" key="5">
    <source>
        <dbReference type="HAMAP-Rule" id="MF_00902"/>
    </source>
</evidence>
<keyword evidence="5" id="KW-0653">Protein transport</keyword>
<evidence type="ECO:0000256" key="3">
    <source>
        <dbReference type="ARBA" id="ARBA00022989"/>
    </source>
</evidence>